<dbReference type="GO" id="GO:0005524">
    <property type="term" value="F:ATP binding"/>
    <property type="evidence" value="ECO:0007669"/>
    <property type="project" value="UniProtKB-KW"/>
</dbReference>
<dbReference type="GO" id="GO:0016887">
    <property type="term" value="F:ATP hydrolysis activity"/>
    <property type="evidence" value="ECO:0007669"/>
    <property type="project" value="InterPro"/>
</dbReference>
<dbReference type="PANTHER" id="PTHR24220">
    <property type="entry name" value="IMPORT ATP-BINDING PROTEIN"/>
    <property type="match status" value="1"/>
</dbReference>
<dbReference type="InterPro" id="IPR003439">
    <property type="entry name" value="ABC_transporter-like_ATP-bd"/>
</dbReference>
<keyword evidence="1" id="KW-0547">Nucleotide-binding</keyword>
<dbReference type="SMART" id="SM00382">
    <property type="entry name" value="AAA"/>
    <property type="match status" value="1"/>
</dbReference>
<dbReference type="PANTHER" id="PTHR24220:SF470">
    <property type="entry name" value="CELL DIVISION ATP-BINDING PROTEIN FTSE"/>
    <property type="match status" value="1"/>
</dbReference>
<accession>A0A0F8XXZ9</accession>
<dbReference type="SUPFAM" id="SSF52540">
    <property type="entry name" value="P-loop containing nucleoside triphosphate hydrolases"/>
    <property type="match status" value="1"/>
</dbReference>
<keyword evidence="2" id="KW-0067">ATP-binding</keyword>
<protein>
    <recommendedName>
        <fullName evidence="3">ABC transporter domain-containing protein</fullName>
    </recommendedName>
</protein>
<dbReference type="Pfam" id="PF00005">
    <property type="entry name" value="ABC_tran"/>
    <property type="match status" value="1"/>
</dbReference>
<dbReference type="PROSITE" id="PS50893">
    <property type="entry name" value="ABC_TRANSPORTER_2"/>
    <property type="match status" value="1"/>
</dbReference>
<dbReference type="Gene3D" id="3.40.50.300">
    <property type="entry name" value="P-loop containing nucleotide triphosphate hydrolases"/>
    <property type="match status" value="1"/>
</dbReference>
<dbReference type="InterPro" id="IPR015854">
    <property type="entry name" value="ABC_transpr_LolD-like"/>
</dbReference>
<reference evidence="4" key="1">
    <citation type="journal article" date="2015" name="Nature">
        <title>Complex archaea that bridge the gap between prokaryotes and eukaryotes.</title>
        <authorList>
            <person name="Spang A."/>
            <person name="Saw J.H."/>
            <person name="Jorgensen S.L."/>
            <person name="Zaremba-Niedzwiedzka K."/>
            <person name="Martijn J."/>
            <person name="Lind A.E."/>
            <person name="van Eijk R."/>
            <person name="Schleper C."/>
            <person name="Guy L."/>
            <person name="Ettema T.J."/>
        </authorList>
    </citation>
    <scope>NUCLEOTIDE SEQUENCE</scope>
</reference>
<dbReference type="AlphaFoldDB" id="A0A0F8XXZ9"/>
<organism evidence="4">
    <name type="scientific">marine sediment metagenome</name>
    <dbReference type="NCBI Taxonomy" id="412755"/>
    <lineage>
        <taxon>unclassified sequences</taxon>
        <taxon>metagenomes</taxon>
        <taxon>ecological metagenomes</taxon>
    </lineage>
</organism>
<dbReference type="GO" id="GO:0022857">
    <property type="term" value="F:transmembrane transporter activity"/>
    <property type="evidence" value="ECO:0007669"/>
    <property type="project" value="TreeGrafter"/>
</dbReference>
<dbReference type="GO" id="GO:0005886">
    <property type="term" value="C:plasma membrane"/>
    <property type="evidence" value="ECO:0007669"/>
    <property type="project" value="TreeGrafter"/>
</dbReference>
<gene>
    <name evidence="4" type="ORF">LCGC14_2889560</name>
</gene>
<proteinExistence type="predicted"/>
<dbReference type="InterPro" id="IPR017871">
    <property type="entry name" value="ABC_transporter-like_CS"/>
</dbReference>
<feature type="domain" description="ABC transporter" evidence="3">
    <location>
        <begin position="26"/>
        <end position="255"/>
    </location>
</feature>
<name>A0A0F8XXZ9_9ZZZZ</name>
<evidence type="ECO:0000259" key="3">
    <source>
        <dbReference type="PROSITE" id="PS50893"/>
    </source>
</evidence>
<feature type="non-terminal residue" evidence="4">
    <location>
        <position position="1"/>
    </location>
</feature>
<evidence type="ECO:0000256" key="1">
    <source>
        <dbReference type="ARBA" id="ARBA00022741"/>
    </source>
</evidence>
<evidence type="ECO:0000256" key="2">
    <source>
        <dbReference type="ARBA" id="ARBA00022840"/>
    </source>
</evidence>
<evidence type="ECO:0000313" key="4">
    <source>
        <dbReference type="EMBL" id="KKK73863.1"/>
    </source>
</evidence>
<sequence length="255" mass="28011">IYYHGTGVDGPWSDNTGSDVAIAHIVETQALAYDSRNTKTFDRVDIAFGPENNNMEAMTVTLTGPSGAGKTTLLKLCYLELAASAGEVTVFGRPAAELGRNDIAMLRRRIGVVHQDCRFLDHLPLAENVALPLATANQPVERHSEELNELLDWVGLRSRKRALPPQLSGGERQRAALARALIMSPDVILADEPTGNLDWEMSLRLLNLLVELNKMGKAILIATHDMNLIRQAKAQVTGRVIRIRNRELEFAGADL</sequence>
<dbReference type="PROSITE" id="PS00211">
    <property type="entry name" value="ABC_TRANSPORTER_1"/>
    <property type="match status" value="1"/>
</dbReference>
<dbReference type="InterPro" id="IPR003593">
    <property type="entry name" value="AAA+_ATPase"/>
</dbReference>
<dbReference type="InterPro" id="IPR027417">
    <property type="entry name" value="P-loop_NTPase"/>
</dbReference>
<dbReference type="EMBL" id="LAZR01056592">
    <property type="protein sequence ID" value="KKK73863.1"/>
    <property type="molecule type" value="Genomic_DNA"/>
</dbReference>
<comment type="caution">
    <text evidence="4">The sequence shown here is derived from an EMBL/GenBank/DDBJ whole genome shotgun (WGS) entry which is preliminary data.</text>
</comment>